<dbReference type="Proteomes" id="UP000186015">
    <property type="component" value="Unassembled WGS sequence"/>
</dbReference>
<evidence type="ECO:0000313" key="2">
    <source>
        <dbReference type="EMBL" id="SEL44648.1"/>
    </source>
</evidence>
<evidence type="ECO:0000259" key="1">
    <source>
        <dbReference type="Pfam" id="PF18406"/>
    </source>
</evidence>
<dbReference type="AlphaFoldDB" id="A0A1H7QA84"/>
<name>A0A1H7QA84_RUMAL</name>
<proteinExistence type="predicted"/>
<reference evidence="2 3" key="1">
    <citation type="submission" date="2016-10" db="EMBL/GenBank/DDBJ databases">
        <authorList>
            <person name="de Groot N.N."/>
        </authorList>
    </citation>
    <scope>NUCLEOTIDE SEQUENCE [LARGE SCALE GENOMIC DNA]</scope>
    <source>
        <strain evidence="2 3">KH2T6</strain>
    </source>
</reference>
<dbReference type="Pfam" id="PF18406">
    <property type="entry name" value="DUF1281_C"/>
    <property type="match status" value="1"/>
</dbReference>
<feature type="domain" description="YubB ferredoxin-like" evidence="1">
    <location>
        <begin position="2"/>
        <end position="47"/>
    </location>
</feature>
<organism evidence="2 3">
    <name type="scientific">Ruminococcus albus</name>
    <dbReference type="NCBI Taxonomy" id="1264"/>
    <lineage>
        <taxon>Bacteria</taxon>
        <taxon>Bacillati</taxon>
        <taxon>Bacillota</taxon>
        <taxon>Clostridia</taxon>
        <taxon>Eubacteriales</taxon>
        <taxon>Oscillospiraceae</taxon>
        <taxon>Ruminococcus</taxon>
    </lineage>
</organism>
<gene>
    <name evidence="2" type="ORF">SAMN05216469_13210</name>
</gene>
<dbReference type="EMBL" id="FOAT01000032">
    <property type="protein sequence ID" value="SEL44648.1"/>
    <property type="molecule type" value="Genomic_DNA"/>
</dbReference>
<protein>
    <recommendedName>
        <fullName evidence="1">YubB ferredoxin-like domain-containing protein</fullName>
    </recommendedName>
</protein>
<accession>A0A1H7QA84</accession>
<dbReference type="InterPro" id="IPR041329">
    <property type="entry name" value="YubB_C"/>
</dbReference>
<sequence>MKIEHEWADEDIGANCGRRTYYNGERIEEYYPDYGKESIEFAAKVMEIQLEEHSQERPKPRCPLIGADGNVFNLIGIAARTLRRNGMRDEAKEMSERVTNSGSYNEALSIIGEYVDICSDDEMEEETIDIEGGMTE</sequence>
<evidence type="ECO:0000313" key="3">
    <source>
        <dbReference type="Proteomes" id="UP000186015"/>
    </source>
</evidence>